<name>A0AAD6TXD6_9AGAR</name>
<accession>A0AAD6TXD6</accession>
<feature type="region of interest" description="Disordered" evidence="1">
    <location>
        <begin position="1"/>
        <end position="20"/>
    </location>
</feature>
<comment type="caution">
    <text evidence="2">The sequence shown here is derived from an EMBL/GenBank/DDBJ whole genome shotgun (WGS) entry which is preliminary data.</text>
</comment>
<reference evidence="2" key="1">
    <citation type="submission" date="2023-03" db="EMBL/GenBank/DDBJ databases">
        <title>Massive genome expansion in bonnet fungi (Mycena s.s.) driven by repeated elements and novel gene families across ecological guilds.</title>
        <authorList>
            <consortium name="Lawrence Berkeley National Laboratory"/>
            <person name="Harder C.B."/>
            <person name="Miyauchi S."/>
            <person name="Viragh M."/>
            <person name="Kuo A."/>
            <person name="Thoen E."/>
            <person name="Andreopoulos B."/>
            <person name="Lu D."/>
            <person name="Skrede I."/>
            <person name="Drula E."/>
            <person name="Henrissat B."/>
            <person name="Morin E."/>
            <person name="Kohler A."/>
            <person name="Barry K."/>
            <person name="LaButti K."/>
            <person name="Morin E."/>
            <person name="Salamov A."/>
            <person name="Lipzen A."/>
            <person name="Mereny Z."/>
            <person name="Hegedus B."/>
            <person name="Baldrian P."/>
            <person name="Stursova M."/>
            <person name="Weitz H."/>
            <person name="Taylor A."/>
            <person name="Grigoriev I.V."/>
            <person name="Nagy L.G."/>
            <person name="Martin F."/>
            <person name="Kauserud H."/>
        </authorList>
    </citation>
    <scope>NUCLEOTIDE SEQUENCE</scope>
    <source>
        <strain evidence="2">CBHHK173m</strain>
    </source>
</reference>
<dbReference type="Proteomes" id="UP001222325">
    <property type="component" value="Unassembled WGS sequence"/>
</dbReference>
<sequence length="367" mass="41108">MIPSPVSDRSPTSSKRPFPEDALDVGMLELCMDLLWDESADIRDKCSRAEWRRMRDELSKKKLPKLSVPFTDGLRFYEELFPENKGTIPLAEDLEGGRVNTCPEEAETAELLRNSLWHGMNDHVVTNNGTGCRTAIDMILLTAIQTAQRHVESDDETDFSLSQRHGFGDARKCDGSRSRFLLYREAKIPDQDVRVGLACHGTLDYVVAVIPRQELAPQKSRSPFIGTQIVPSCFPPSSIAAQSMAYIHEAAKSLLDTDITREDEAEVLLQGAALCVLTKRETVINVLTNGTDWIFYAITKSGETNVQEKPFKASRTRAFCMLAPQDAATILRLLEATILYPSEEFARVAESPSYNCWIHDLSTNYLD</sequence>
<gene>
    <name evidence="2" type="ORF">B0H15DRAFT_855519</name>
</gene>
<dbReference type="EMBL" id="JARJCN010000052">
    <property type="protein sequence ID" value="KAJ7080921.1"/>
    <property type="molecule type" value="Genomic_DNA"/>
</dbReference>
<dbReference type="AlphaFoldDB" id="A0AAD6TXD6"/>
<protein>
    <submittedName>
        <fullName evidence="2">Uncharacterized protein</fullName>
    </submittedName>
</protein>
<evidence type="ECO:0000313" key="2">
    <source>
        <dbReference type="EMBL" id="KAJ7080921.1"/>
    </source>
</evidence>
<evidence type="ECO:0000256" key="1">
    <source>
        <dbReference type="SAM" id="MobiDB-lite"/>
    </source>
</evidence>
<evidence type="ECO:0000313" key="3">
    <source>
        <dbReference type="Proteomes" id="UP001222325"/>
    </source>
</evidence>
<keyword evidence="3" id="KW-1185">Reference proteome</keyword>
<proteinExistence type="predicted"/>
<organism evidence="2 3">
    <name type="scientific">Mycena belliarum</name>
    <dbReference type="NCBI Taxonomy" id="1033014"/>
    <lineage>
        <taxon>Eukaryota</taxon>
        <taxon>Fungi</taxon>
        <taxon>Dikarya</taxon>
        <taxon>Basidiomycota</taxon>
        <taxon>Agaricomycotina</taxon>
        <taxon>Agaricomycetes</taxon>
        <taxon>Agaricomycetidae</taxon>
        <taxon>Agaricales</taxon>
        <taxon>Marasmiineae</taxon>
        <taxon>Mycenaceae</taxon>
        <taxon>Mycena</taxon>
    </lineage>
</organism>